<organism evidence="1 2">
    <name type="scientific">Dyella flava</name>
    <dbReference type="NCBI Taxonomy" id="1920170"/>
    <lineage>
        <taxon>Bacteria</taxon>
        <taxon>Pseudomonadati</taxon>
        <taxon>Pseudomonadota</taxon>
        <taxon>Gammaproteobacteria</taxon>
        <taxon>Lysobacterales</taxon>
        <taxon>Rhodanobacteraceae</taxon>
        <taxon>Dyella</taxon>
    </lineage>
</organism>
<sequence>MLANSAGGFPAMVGNVPFLMKGLVLRAVLMYPLKEDVVGALACEADRA</sequence>
<proteinExistence type="predicted"/>
<comment type="caution">
    <text evidence="1">The sequence shown here is derived from an EMBL/GenBank/DDBJ whole genome shotgun (WGS) entry which is preliminary data.</text>
</comment>
<evidence type="ECO:0000313" key="1">
    <source>
        <dbReference type="EMBL" id="MBM7124974.1"/>
    </source>
</evidence>
<protein>
    <submittedName>
        <fullName evidence="1">Uncharacterized protein</fullName>
    </submittedName>
</protein>
<keyword evidence="2" id="KW-1185">Reference proteome</keyword>
<accession>A0ABS2K1I0</accession>
<dbReference type="EMBL" id="JADIKE010000030">
    <property type="protein sequence ID" value="MBM7124974.1"/>
    <property type="molecule type" value="Genomic_DNA"/>
</dbReference>
<dbReference type="Proteomes" id="UP001430149">
    <property type="component" value="Unassembled WGS sequence"/>
</dbReference>
<name>A0ABS2K1I0_9GAMM</name>
<dbReference type="RefSeq" id="WP_204680500.1">
    <property type="nucleotide sequence ID" value="NZ_BSNR01000005.1"/>
</dbReference>
<reference evidence="1" key="1">
    <citation type="submission" date="2020-10" db="EMBL/GenBank/DDBJ databases">
        <title>Phylogeny of dyella-like bacteria.</title>
        <authorList>
            <person name="Fu J."/>
        </authorList>
    </citation>
    <scope>NUCLEOTIDE SEQUENCE</scope>
    <source>
        <strain evidence="1">DHOC52</strain>
    </source>
</reference>
<gene>
    <name evidence="1" type="ORF">ISP19_06230</name>
</gene>
<evidence type="ECO:0000313" key="2">
    <source>
        <dbReference type="Proteomes" id="UP001430149"/>
    </source>
</evidence>